<dbReference type="Gene3D" id="3.40.50.1240">
    <property type="entry name" value="Phosphoglycerate mutase-like"/>
    <property type="match status" value="1"/>
</dbReference>
<keyword evidence="2" id="KW-0378">Hydrolase</keyword>
<keyword evidence="3" id="KW-1133">Transmembrane helix</keyword>
<dbReference type="VEuPathDB" id="AmoebaDB:NfTy_016080"/>
<dbReference type="GeneID" id="68118180"/>
<keyword evidence="5" id="KW-1185">Reference proteome</keyword>
<evidence type="ECO:0000256" key="2">
    <source>
        <dbReference type="ARBA" id="ARBA00022801"/>
    </source>
</evidence>
<dbReference type="EMBL" id="VFQX01000007">
    <property type="protein sequence ID" value="KAF0982987.1"/>
    <property type="molecule type" value="Genomic_DNA"/>
</dbReference>
<sequence length="420" mass="48212">MGELIQVQVVSRHCDRTTIHENEYIPNDRFDWYSQLGLAGGQLTGLGQQQCVKMGDVLYNRYLHPSSSNRIRGISSSYNQTQFHFRSTDYDRTLMSLFSVSMGLFKQGSGSLAIINNEEPNLGFSLPNGTQAIPIHTETKDMDALIRGFELCNTVQSRMKQVEEGPEQTKILNEYRTFIDQLYNVTGWHKRDSELHILFDLLLTQRSHQALNLEWVLNNWETLESLRDKLLRLKFSYATIGREGCSNFHKTLLEQIKSHKDKYIHYSAHDTTIQALAASLKLTQDYEFMGAHPPYGSNMVFELHLLENNKKAIRVVYNHGYNDSRFTPLKLSSFGCSQEFCDLDVFEKLLQEQSITTNWCIDCNSRDREVCCGKFNKGDNDIAIAFVSITPILVVSNLVTMLILLVVCLKNRRKYGYQGV</sequence>
<dbReference type="Proteomes" id="UP000444721">
    <property type="component" value="Unassembled WGS sequence"/>
</dbReference>
<gene>
    <name evidence="4" type="ORF">FDP41_010965</name>
</gene>
<evidence type="ECO:0008006" key="6">
    <source>
        <dbReference type="Google" id="ProtNLM"/>
    </source>
</evidence>
<dbReference type="AlphaFoldDB" id="A0A6A5C0H5"/>
<dbReference type="OMA" id="DPHQESD"/>
<comment type="similarity">
    <text evidence="1">Belongs to the histidine acid phosphatase family.</text>
</comment>
<protein>
    <recommendedName>
        <fullName evidence="6">Acid phosphatase</fullName>
    </recommendedName>
</protein>
<evidence type="ECO:0000313" key="5">
    <source>
        <dbReference type="Proteomes" id="UP000444721"/>
    </source>
</evidence>
<dbReference type="PANTHER" id="PTHR11567">
    <property type="entry name" value="ACID PHOSPHATASE-RELATED"/>
    <property type="match status" value="1"/>
</dbReference>
<dbReference type="VEuPathDB" id="AmoebaDB:NF0090560"/>
<dbReference type="RefSeq" id="XP_044567700.1">
    <property type="nucleotide sequence ID" value="XM_044701321.1"/>
</dbReference>
<keyword evidence="3" id="KW-0472">Membrane</keyword>
<dbReference type="InterPro" id="IPR050645">
    <property type="entry name" value="Histidine_acid_phosphatase"/>
</dbReference>
<accession>A0A6A5C0H5</accession>
<organism evidence="4 5">
    <name type="scientific">Naegleria fowleri</name>
    <name type="common">Brain eating amoeba</name>
    <dbReference type="NCBI Taxonomy" id="5763"/>
    <lineage>
        <taxon>Eukaryota</taxon>
        <taxon>Discoba</taxon>
        <taxon>Heterolobosea</taxon>
        <taxon>Tetramitia</taxon>
        <taxon>Eutetramitia</taxon>
        <taxon>Vahlkampfiidae</taxon>
        <taxon>Naegleria</taxon>
    </lineage>
</organism>
<dbReference type="OrthoDB" id="10257284at2759"/>
<evidence type="ECO:0000256" key="1">
    <source>
        <dbReference type="ARBA" id="ARBA00005375"/>
    </source>
</evidence>
<comment type="caution">
    <text evidence="4">The sequence shown here is derived from an EMBL/GenBank/DDBJ whole genome shotgun (WGS) entry which is preliminary data.</text>
</comment>
<dbReference type="CDD" id="cd07061">
    <property type="entry name" value="HP_HAP_like"/>
    <property type="match status" value="1"/>
</dbReference>
<dbReference type="GO" id="GO:0016791">
    <property type="term" value="F:phosphatase activity"/>
    <property type="evidence" value="ECO:0007669"/>
    <property type="project" value="TreeGrafter"/>
</dbReference>
<feature type="transmembrane region" description="Helical" evidence="3">
    <location>
        <begin position="382"/>
        <end position="409"/>
    </location>
</feature>
<dbReference type="VEuPathDB" id="AmoebaDB:FDP41_010965"/>
<dbReference type="InterPro" id="IPR029033">
    <property type="entry name" value="His_PPase_superfam"/>
</dbReference>
<reference evidence="4 5" key="1">
    <citation type="journal article" date="2019" name="Sci. Rep.">
        <title>Nanopore sequencing improves the draft genome of the human pathogenic amoeba Naegleria fowleri.</title>
        <authorList>
            <person name="Liechti N."/>
            <person name="Schurch N."/>
            <person name="Bruggmann R."/>
            <person name="Wittwer M."/>
        </authorList>
    </citation>
    <scope>NUCLEOTIDE SEQUENCE [LARGE SCALE GENOMIC DNA]</scope>
    <source>
        <strain evidence="4 5">ATCC 30894</strain>
    </source>
</reference>
<dbReference type="SUPFAM" id="SSF53254">
    <property type="entry name" value="Phosphoglycerate mutase-like"/>
    <property type="match status" value="1"/>
</dbReference>
<name>A0A6A5C0H5_NAEFO</name>
<evidence type="ECO:0000256" key="3">
    <source>
        <dbReference type="SAM" id="Phobius"/>
    </source>
</evidence>
<keyword evidence="3" id="KW-0812">Transmembrane</keyword>
<proteinExistence type="inferred from homology"/>
<evidence type="ECO:0000313" key="4">
    <source>
        <dbReference type="EMBL" id="KAF0982987.1"/>
    </source>
</evidence>
<dbReference type="InterPro" id="IPR000560">
    <property type="entry name" value="His_Pase_clade-2"/>
</dbReference>
<dbReference type="PANTHER" id="PTHR11567:SF110">
    <property type="entry name" value="2-PHOSPHOXYLOSE PHOSPHATASE 1"/>
    <property type="match status" value="1"/>
</dbReference>
<dbReference type="Pfam" id="PF00328">
    <property type="entry name" value="His_Phos_2"/>
    <property type="match status" value="1"/>
</dbReference>